<protein>
    <submittedName>
        <fullName evidence="1">Uncharacterized protein</fullName>
    </submittedName>
</protein>
<accession>A0A2G5T7Y8</accession>
<comment type="caution">
    <text evidence="1">The sequence shown here is derived from an EMBL/GenBank/DDBJ whole genome shotgun (WGS) entry which is preliminary data.</text>
</comment>
<sequence>MKPRSNSLRLLIFQRVPPPPPSSCYCHQQFVMFLPLPTSTYCNNVSPDDIAAAAAAENYALTPLSFFNLYPFSHRKALIHFRWNNCRRMVPCCLLLAVVPGPGTASTATSYFL</sequence>
<organism evidence="1 2">
    <name type="scientific">Caenorhabditis nigoni</name>
    <dbReference type="NCBI Taxonomy" id="1611254"/>
    <lineage>
        <taxon>Eukaryota</taxon>
        <taxon>Metazoa</taxon>
        <taxon>Ecdysozoa</taxon>
        <taxon>Nematoda</taxon>
        <taxon>Chromadorea</taxon>
        <taxon>Rhabditida</taxon>
        <taxon>Rhabditina</taxon>
        <taxon>Rhabditomorpha</taxon>
        <taxon>Rhabditoidea</taxon>
        <taxon>Rhabditidae</taxon>
        <taxon>Peloderinae</taxon>
        <taxon>Caenorhabditis</taxon>
    </lineage>
</organism>
<dbReference type="EMBL" id="PDUG01000005">
    <property type="protein sequence ID" value="PIC23348.1"/>
    <property type="molecule type" value="Genomic_DNA"/>
</dbReference>
<gene>
    <name evidence="1" type="primary">Cnig_chr_V.g17079</name>
    <name evidence="1" type="ORF">B9Z55_017079</name>
</gene>
<proteinExistence type="predicted"/>
<dbReference type="AlphaFoldDB" id="A0A2G5T7Y8"/>
<evidence type="ECO:0000313" key="2">
    <source>
        <dbReference type="Proteomes" id="UP000230233"/>
    </source>
</evidence>
<name>A0A2G5T7Y8_9PELO</name>
<evidence type="ECO:0000313" key="1">
    <source>
        <dbReference type="EMBL" id="PIC23348.1"/>
    </source>
</evidence>
<keyword evidence="2" id="KW-1185">Reference proteome</keyword>
<reference evidence="2" key="1">
    <citation type="submission" date="2017-10" db="EMBL/GenBank/DDBJ databases">
        <title>Rapid genome shrinkage in a self-fertile nematode reveals novel sperm competition proteins.</title>
        <authorList>
            <person name="Yin D."/>
            <person name="Schwarz E.M."/>
            <person name="Thomas C.G."/>
            <person name="Felde R.L."/>
            <person name="Korf I.F."/>
            <person name="Cutter A.D."/>
            <person name="Schartner C.M."/>
            <person name="Ralston E.J."/>
            <person name="Meyer B.J."/>
            <person name="Haag E.S."/>
        </authorList>
    </citation>
    <scope>NUCLEOTIDE SEQUENCE [LARGE SCALE GENOMIC DNA]</scope>
    <source>
        <strain evidence="2">JU1422</strain>
    </source>
</reference>
<dbReference type="Proteomes" id="UP000230233">
    <property type="component" value="Chromosome V"/>
</dbReference>